<dbReference type="RefSeq" id="WP_179929621.1">
    <property type="nucleotide sequence ID" value="NZ_JACCDF010000003.1"/>
</dbReference>
<gene>
    <name evidence="1" type="ORF">HZS81_05850</name>
</gene>
<dbReference type="Pfam" id="PF10013">
    <property type="entry name" value="DUF2256"/>
    <property type="match status" value="1"/>
</dbReference>
<dbReference type="EMBL" id="JACCDF010000003">
    <property type="protein sequence ID" value="NYS60287.1"/>
    <property type="molecule type" value="Genomic_DNA"/>
</dbReference>
<dbReference type="InterPro" id="IPR017136">
    <property type="entry name" value="UCP037205"/>
</dbReference>
<keyword evidence="2" id="KW-1185">Reference proteome</keyword>
<organism evidence="1 2">
    <name type="scientific">Vreelandella salicampi</name>
    <dbReference type="NCBI Taxonomy" id="1449798"/>
    <lineage>
        <taxon>Bacteria</taxon>
        <taxon>Pseudomonadati</taxon>
        <taxon>Pseudomonadota</taxon>
        <taxon>Gammaproteobacteria</taxon>
        <taxon>Oceanospirillales</taxon>
        <taxon>Halomonadaceae</taxon>
        <taxon>Vreelandella</taxon>
    </lineage>
</organism>
<sequence>MRRKADLPEKTCAHCKRSFTWRKKWARCWNNVRYCSERCRRSAKPFRRAEEARA</sequence>
<dbReference type="Proteomes" id="UP000586119">
    <property type="component" value="Unassembled WGS sequence"/>
</dbReference>
<name>A0A7Z0LJY2_9GAMM</name>
<proteinExistence type="predicted"/>
<dbReference type="PANTHER" id="PTHR37463:SF1">
    <property type="entry name" value="DUF2256 DOMAIN-CONTAINING PROTEIN"/>
    <property type="match status" value="1"/>
</dbReference>
<dbReference type="AlphaFoldDB" id="A0A7Z0LJY2"/>
<evidence type="ECO:0000313" key="1">
    <source>
        <dbReference type="EMBL" id="NYS60287.1"/>
    </source>
</evidence>
<evidence type="ECO:0000313" key="2">
    <source>
        <dbReference type="Proteomes" id="UP000586119"/>
    </source>
</evidence>
<accession>A0A7Z0LJY2</accession>
<dbReference type="PANTHER" id="PTHR37463">
    <property type="entry name" value="GSL3115 PROTEIN"/>
    <property type="match status" value="1"/>
</dbReference>
<reference evidence="1 2" key="1">
    <citation type="journal article" date="2015" name="Int. J. Syst. Evol. Microbiol.">
        <title>Halomonas salicampi sp. nov., a halotolerant and alkalitolerant bacterium isolated from a saltern soil.</title>
        <authorList>
            <person name="Lee J.C."/>
            <person name="Kim Y.S."/>
            <person name="Yun B.S."/>
            <person name="Whang K.S."/>
        </authorList>
    </citation>
    <scope>NUCLEOTIDE SEQUENCE [LARGE SCALE GENOMIC DNA]</scope>
    <source>
        <strain evidence="1 2">BH103</strain>
    </source>
</reference>
<comment type="caution">
    <text evidence="1">The sequence shown here is derived from an EMBL/GenBank/DDBJ whole genome shotgun (WGS) entry which is preliminary data.</text>
</comment>
<protein>
    <submittedName>
        <fullName evidence="1">DUF2256 domain-containing protein</fullName>
    </submittedName>
</protein>